<protein>
    <submittedName>
        <fullName evidence="1">Uncharacterized protein</fullName>
    </submittedName>
</protein>
<reference evidence="1 2" key="1">
    <citation type="journal article" date="2007" name="PLoS Genet.">
        <title>Patterns and implications of gene gain and loss in the evolution of Prochlorococcus.</title>
        <authorList>
            <person name="Kettler G.C."/>
            <person name="Martiny A.C."/>
            <person name="Huang K."/>
            <person name="Zucker J."/>
            <person name="Coleman M.L."/>
            <person name="Rodrigue S."/>
            <person name="Chen F."/>
            <person name="Lapidus A."/>
            <person name="Ferriera S."/>
            <person name="Johnson J."/>
            <person name="Steglich C."/>
            <person name="Church G.M."/>
            <person name="Richardson P."/>
            <person name="Chisholm S.W."/>
        </authorList>
    </citation>
    <scope>NUCLEOTIDE SEQUENCE [LARGE SCALE GENOMIC DNA]</scope>
    <source>
        <strain evidence="2">MIT 9211</strain>
    </source>
</reference>
<evidence type="ECO:0000313" key="2">
    <source>
        <dbReference type="Proteomes" id="UP000000788"/>
    </source>
</evidence>
<dbReference type="HOGENOM" id="CLU_2684861_0_0_3"/>
<dbReference type="KEGG" id="pmj:P9211_08391"/>
<name>A9BAA8_PROM4</name>
<dbReference type="Proteomes" id="UP000000788">
    <property type="component" value="Chromosome"/>
</dbReference>
<sequence>MRQKRASLFAALLGLTLIESPILAIDRVEVIRLCKKARSFTMCMREFEGVRFNKRIQKKPTDAPIKIRVIPYKG</sequence>
<gene>
    <name evidence="1" type="ordered locus">P9211_08391</name>
</gene>
<accession>A9BAA8</accession>
<proteinExistence type="predicted"/>
<organism evidence="1 2">
    <name type="scientific">Prochlorococcus marinus (strain MIT 9211)</name>
    <dbReference type="NCBI Taxonomy" id="93059"/>
    <lineage>
        <taxon>Bacteria</taxon>
        <taxon>Bacillati</taxon>
        <taxon>Cyanobacteriota</taxon>
        <taxon>Cyanophyceae</taxon>
        <taxon>Synechococcales</taxon>
        <taxon>Prochlorococcaceae</taxon>
        <taxon>Prochlorococcus</taxon>
    </lineage>
</organism>
<keyword evidence="2" id="KW-1185">Reference proteome</keyword>
<dbReference type="EMBL" id="CP000878">
    <property type="protein sequence ID" value="ABX08770.1"/>
    <property type="molecule type" value="Genomic_DNA"/>
</dbReference>
<dbReference type="AlphaFoldDB" id="A9BAA8"/>
<evidence type="ECO:0000313" key="1">
    <source>
        <dbReference type="EMBL" id="ABX08770.1"/>
    </source>
</evidence>
<dbReference type="RefSeq" id="WP_012195392.1">
    <property type="nucleotide sequence ID" value="NC_009976.1"/>
</dbReference>